<dbReference type="Proteomes" id="UP000789831">
    <property type="component" value="Unassembled WGS sequence"/>
</dbReference>
<name>A0A9N9A1W0_9GLOM</name>
<feature type="compositionally biased region" description="Polar residues" evidence="1">
    <location>
        <begin position="33"/>
        <end position="44"/>
    </location>
</feature>
<keyword evidence="3" id="KW-1185">Reference proteome</keyword>
<feature type="compositionally biased region" description="Low complexity" evidence="1">
    <location>
        <begin position="83"/>
        <end position="98"/>
    </location>
</feature>
<proteinExistence type="predicted"/>
<dbReference type="OrthoDB" id="2440381at2759"/>
<dbReference type="AlphaFoldDB" id="A0A9N9A1W0"/>
<evidence type="ECO:0000256" key="1">
    <source>
        <dbReference type="SAM" id="MobiDB-lite"/>
    </source>
</evidence>
<gene>
    <name evidence="2" type="ORF">AGERDE_LOCUS4894</name>
</gene>
<organism evidence="2 3">
    <name type="scientific">Ambispora gerdemannii</name>
    <dbReference type="NCBI Taxonomy" id="144530"/>
    <lineage>
        <taxon>Eukaryota</taxon>
        <taxon>Fungi</taxon>
        <taxon>Fungi incertae sedis</taxon>
        <taxon>Mucoromycota</taxon>
        <taxon>Glomeromycotina</taxon>
        <taxon>Glomeromycetes</taxon>
        <taxon>Archaeosporales</taxon>
        <taxon>Ambisporaceae</taxon>
        <taxon>Ambispora</taxon>
    </lineage>
</organism>
<comment type="caution">
    <text evidence="2">The sequence shown here is derived from an EMBL/GenBank/DDBJ whole genome shotgun (WGS) entry which is preliminary data.</text>
</comment>
<evidence type="ECO:0000313" key="3">
    <source>
        <dbReference type="Proteomes" id="UP000789831"/>
    </source>
</evidence>
<feature type="compositionally biased region" description="Basic residues" evidence="1">
    <location>
        <begin position="1"/>
        <end position="10"/>
    </location>
</feature>
<feature type="region of interest" description="Disordered" evidence="1">
    <location>
        <begin position="1"/>
        <end position="98"/>
    </location>
</feature>
<evidence type="ECO:0000313" key="2">
    <source>
        <dbReference type="EMBL" id="CAG8514117.1"/>
    </source>
</evidence>
<feature type="compositionally biased region" description="Polar residues" evidence="1">
    <location>
        <begin position="64"/>
        <end position="75"/>
    </location>
</feature>
<accession>A0A9N9A1W0</accession>
<reference evidence="2" key="1">
    <citation type="submission" date="2021-06" db="EMBL/GenBank/DDBJ databases">
        <authorList>
            <person name="Kallberg Y."/>
            <person name="Tangrot J."/>
            <person name="Rosling A."/>
        </authorList>
    </citation>
    <scope>NUCLEOTIDE SEQUENCE</scope>
    <source>
        <strain evidence="2">MT106</strain>
    </source>
</reference>
<sequence>MSPKNRRSRRTSVEGRRSQRQTTFPPLSHDAININTNNPEQNISIHPPPIETLSPQLPPYGTTDGAQNNNKFSEMNQRHVVSSHENPPSSLSSSSLLSSEKSPSSLCGSVSLLQEFSSSKGSELKYKELQGALTCVLTSPISSTSEELKIRVVLLGETSVFETLTELIYHLC</sequence>
<dbReference type="EMBL" id="CAJVPL010000608">
    <property type="protein sequence ID" value="CAG8514117.1"/>
    <property type="molecule type" value="Genomic_DNA"/>
</dbReference>
<protein>
    <submittedName>
        <fullName evidence="2">12106_t:CDS:1</fullName>
    </submittedName>
</protein>